<evidence type="ECO:0000313" key="2">
    <source>
        <dbReference type="Proteomes" id="UP001601059"/>
    </source>
</evidence>
<dbReference type="EMBL" id="JBIACK010000001">
    <property type="protein sequence ID" value="MFE8699560.1"/>
    <property type="molecule type" value="Genomic_DNA"/>
</dbReference>
<proteinExistence type="predicted"/>
<sequence length="96" mass="11265">MGIIEMESIDMDMLEDFVSSPVEVSIQDEQGNDKAAFLKKEVKKIQLCPDQTHVRIYFDQDKFLAVPRTSTVSMFDNQWTAFDMFSDLYYVIRKVR</sequence>
<name>A0ABW6K8F7_9BACI</name>
<comment type="caution">
    <text evidence="1">The sequence shown here is derived from an EMBL/GenBank/DDBJ whole genome shotgun (WGS) entry which is preliminary data.</text>
</comment>
<dbReference type="RefSeq" id="WP_389357859.1">
    <property type="nucleotide sequence ID" value="NZ_JBIACK010000001.1"/>
</dbReference>
<evidence type="ECO:0000313" key="1">
    <source>
        <dbReference type="EMBL" id="MFE8699560.1"/>
    </source>
</evidence>
<accession>A0ABW6K8F7</accession>
<gene>
    <name evidence="1" type="ORF">ACFYKX_02865</name>
</gene>
<dbReference type="Proteomes" id="UP001601059">
    <property type="component" value="Unassembled WGS sequence"/>
</dbReference>
<reference evidence="1 2" key="1">
    <citation type="submission" date="2024-08" db="EMBL/GenBank/DDBJ databases">
        <title>Two novel Cytobacillus novel species.</title>
        <authorList>
            <person name="Liu G."/>
        </authorList>
    </citation>
    <scope>NUCLEOTIDE SEQUENCE [LARGE SCALE GENOMIC DNA]</scope>
    <source>
        <strain evidence="1 2">FJAT-54145</strain>
    </source>
</reference>
<protein>
    <submittedName>
        <fullName evidence="1">Uncharacterized protein</fullName>
    </submittedName>
</protein>
<organism evidence="1 2">
    <name type="scientific">Cytobacillus spartinae</name>
    <dbReference type="NCBI Taxonomy" id="3299023"/>
    <lineage>
        <taxon>Bacteria</taxon>
        <taxon>Bacillati</taxon>
        <taxon>Bacillota</taxon>
        <taxon>Bacilli</taxon>
        <taxon>Bacillales</taxon>
        <taxon>Bacillaceae</taxon>
        <taxon>Cytobacillus</taxon>
    </lineage>
</organism>
<keyword evidence="2" id="KW-1185">Reference proteome</keyword>